<dbReference type="OrthoDB" id="2902148at2"/>
<sequence length="513" mass="56308">MSRRHRKLSVVIPAQNEASSIGAVIREVRKLSPLEIIVVANGSTDGTAEACRELGCTVHEFKRALGNDIGRAVGAYYARGDALLFLDGDIPVRSEQLRPFVEAIENGHDIALNNLAWLNATGLPHYTTLAKKVFNRVMRRIDLAGNSLLAIPHAMSRKALETIGWKRLAAPVVAQAIAIERGLSIVMAGSVDVVHANKPRTMHIRRQGNSPFPESTERILGDHLEALHYAIRRFGPRAGLTDGARNRDFLRAYEAPDRPRKAKRSAIIPVGEERSTIQEVVREARRAGVDEIIVVANGADDETVDKAMRVGANVLAFRQRLGHNVGRAVGAAFSTGDVLLFIDGDFVVPANDLQAYIRAAEAGTDVALNDLTTLCYREGMPLDAVSAAKYILNCCLRRPELLNGSMTAVPHAVRRRVIDAIGFRSLMIPPLAQAKAIRGGFVVRNVHYTDVVTPNRIRPDHVLRNGTVPAFERIVGDHVEAIDYVLRMTDPRGGFFDGDRNRDIIERLGGERL</sequence>
<dbReference type="InterPro" id="IPR050256">
    <property type="entry name" value="Glycosyltransferase_2"/>
</dbReference>
<dbReference type="Gene3D" id="3.90.550.10">
    <property type="entry name" value="Spore Coat Polysaccharide Biosynthesis Protein SpsA, Chain A"/>
    <property type="match status" value="2"/>
</dbReference>
<comment type="caution">
    <text evidence="2">The sequence shown here is derived from an EMBL/GenBank/DDBJ whole genome shotgun (WGS) entry which is preliminary data.</text>
</comment>
<keyword evidence="2" id="KW-0808">Transferase</keyword>
<dbReference type="InterPro" id="IPR001173">
    <property type="entry name" value="Glyco_trans_2-like"/>
</dbReference>
<keyword evidence="3" id="KW-1185">Reference proteome</keyword>
<dbReference type="AlphaFoldDB" id="A0A5R9G6F7"/>
<dbReference type="PANTHER" id="PTHR48090:SF7">
    <property type="entry name" value="RFBJ PROTEIN"/>
    <property type="match status" value="1"/>
</dbReference>
<protein>
    <submittedName>
        <fullName evidence="2">Glycosyltransferase</fullName>
    </submittedName>
</protein>
<dbReference type="RefSeq" id="WP_138194216.1">
    <property type="nucleotide sequence ID" value="NZ_VCIW01000006.1"/>
</dbReference>
<reference evidence="2 3" key="1">
    <citation type="submission" date="2019-05" db="EMBL/GenBank/DDBJ databases">
        <authorList>
            <person name="Narsing Rao M.P."/>
            <person name="Li W.J."/>
        </authorList>
    </citation>
    <scope>NUCLEOTIDE SEQUENCE [LARGE SCALE GENOMIC DNA]</scope>
    <source>
        <strain evidence="2 3">SYSU_K30003</strain>
    </source>
</reference>
<dbReference type="Proteomes" id="UP000309676">
    <property type="component" value="Unassembled WGS sequence"/>
</dbReference>
<name>A0A5R9G6F7_9BACL</name>
<dbReference type="SUPFAM" id="SSF53448">
    <property type="entry name" value="Nucleotide-diphospho-sugar transferases"/>
    <property type="match status" value="2"/>
</dbReference>
<gene>
    <name evidence="2" type="ORF">FE782_11360</name>
</gene>
<proteinExistence type="predicted"/>
<feature type="domain" description="Glycosyltransferase 2-like" evidence="1">
    <location>
        <begin position="9"/>
        <end position="112"/>
    </location>
</feature>
<dbReference type="GO" id="GO:0016740">
    <property type="term" value="F:transferase activity"/>
    <property type="evidence" value="ECO:0007669"/>
    <property type="project" value="UniProtKB-KW"/>
</dbReference>
<dbReference type="InterPro" id="IPR029044">
    <property type="entry name" value="Nucleotide-diphossugar_trans"/>
</dbReference>
<dbReference type="EMBL" id="VCIW01000006">
    <property type="protein sequence ID" value="TLS51972.1"/>
    <property type="molecule type" value="Genomic_DNA"/>
</dbReference>
<feature type="domain" description="Glycosyltransferase 2-like" evidence="1">
    <location>
        <begin position="265"/>
        <end position="367"/>
    </location>
</feature>
<evidence type="ECO:0000313" key="3">
    <source>
        <dbReference type="Proteomes" id="UP000309676"/>
    </source>
</evidence>
<organism evidence="2 3">
    <name type="scientific">Paenibacillus antri</name>
    <dbReference type="NCBI Taxonomy" id="2582848"/>
    <lineage>
        <taxon>Bacteria</taxon>
        <taxon>Bacillati</taxon>
        <taxon>Bacillota</taxon>
        <taxon>Bacilli</taxon>
        <taxon>Bacillales</taxon>
        <taxon>Paenibacillaceae</taxon>
        <taxon>Paenibacillus</taxon>
    </lineage>
</organism>
<evidence type="ECO:0000313" key="2">
    <source>
        <dbReference type="EMBL" id="TLS51972.1"/>
    </source>
</evidence>
<accession>A0A5R9G6F7</accession>
<dbReference type="PANTHER" id="PTHR48090">
    <property type="entry name" value="UNDECAPRENYL-PHOSPHATE 4-DEOXY-4-FORMAMIDO-L-ARABINOSE TRANSFERASE-RELATED"/>
    <property type="match status" value="1"/>
</dbReference>
<dbReference type="Pfam" id="PF00535">
    <property type="entry name" value="Glycos_transf_2"/>
    <property type="match status" value="2"/>
</dbReference>
<evidence type="ECO:0000259" key="1">
    <source>
        <dbReference type="Pfam" id="PF00535"/>
    </source>
</evidence>